<evidence type="ECO:0000256" key="1">
    <source>
        <dbReference type="SAM" id="MobiDB-lite"/>
    </source>
</evidence>
<feature type="region of interest" description="Disordered" evidence="1">
    <location>
        <begin position="33"/>
        <end position="181"/>
    </location>
</feature>
<proteinExistence type="predicted"/>
<organism evidence="2 3">
    <name type="scientific">Remersonia thermophila</name>
    <dbReference type="NCBI Taxonomy" id="72144"/>
    <lineage>
        <taxon>Eukaryota</taxon>
        <taxon>Fungi</taxon>
        <taxon>Dikarya</taxon>
        <taxon>Ascomycota</taxon>
        <taxon>Pezizomycotina</taxon>
        <taxon>Sordariomycetes</taxon>
        <taxon>Sordariomycetidae</taxon>
        <taxon>Sordariales</taxon>
        <taxon>Sordariales incertae sedis</taxon>
        <taxon>Remersonia</taxon>
    </lineage>
</organism>
<dbReference type="Proteomes" id="UP001600064">
    <property type="component" value="Unassembled WGS sequence"/>
</dbReference>
<dbReference type="RefSeq" id="XP_070863975.1">
    <property type="nucleotide sequence ID" value="XM_071013049.1"/>
</dbReference>
<evidence type="ECO:0000313" key="2">
    <source>
        <dbReference type="EMBL" id="KAL2265248.1"/>
    </source>
</evidence>
<sequence>MTTANPNPDEIDLVDDDQAGDFEVAVDPDMAATMGFTSFGGTKPTFGNDNSPAAGGDDDDDKSRPSKKRRFNPHADDAIIAPPVPQDTVAAQRAQSNPGNPGPQGKGQQTPRDEISHAPDSDFELDVSAAEAGSGYEPEPGAERKQPPDSGRSTPASRAAGDGHMPARGSTLPARGGRGHNPLWYVDYYDPSFNENPWEGMEKFKGLEPVGTYLVRQWDREDKKVPAA</sequence>
<evidence type="ECO:0000313" key="3">
    <source>
        <dbReference type="Proteomes" id="UP001600064"/>
    </source>
</evidence>
<accession>A0ABR4D4G6</accession>
<feature type="compositionally biased region" description="Basic and acidic residues" evidence="1">
    <location>
        <begin position="111"/>
        <end position="120"/>
    </location>
</feature>
<dbReference type="GeneID" id="98127693"/>
<gene>
    <name evidence="2" type="ORF">VTJ83DRAFT_6348</name>
</gene>
<comment type="caution">
    <text evidence="2">The sequence shown here is derived from an EMBL/GenBank/DDBJ whole genome shotgun (WGS) entry which is preliminary data.</text>
</comment>
<reference evidence="2 3" key="1">
    <citation type="journal article" date="2024" name="Commun. Biol.">
        <title>Comparative genomic analysis of thermophilic fungi reveals convergent evolutionary adaptations and gene losses.</title>
        <authorList>
            <person name="Steindorff A.S."/>
            <person name="Aguilar-Pontes M.V."/>
            <person name="Robinson A.J."/>
            <person name="Andreopoulos B."/>
            <person name="LaButti K."/>
            <person name="Kuo A."/>
            <person name="Mondo S."/>
            <person name="Riley R."/>
            <person name="Otillar R."/>
            <person name="Haridas S."/>
            <person name="Lipzen A."/>
            <person name="Grimwood J."/>
            <person name="Schmutz J."/>
            <person name="Clum A."/>
            <person name="Reid I.D."/>
            <person name="Moisan M.C."/>
            <person name="Butler G."/>
            <person name="Nguyen T.T.M."/>
            <person name="Dewar K."/>
            <person name="Conant G."/>
            <person name="Drula E."/>
            <person name="Henrissat B."/>
            <person name="Hansel C."/>
            <person name="Singer S."/>
            <person name="Hutchinson M.I."/>
            <person name="de Vries R.P."/>
            <person name="Natvig D.O."/>
            <person name="Powell A.J."/>
            <person name="Tsang A."/>
            <person name="Grigoriev I.V."/>
        </authorList>
    </citation>
    <scope>NUCLEOTIDE SEQUENCE [LARGE SCALE GENOMIC DNA]</scope>
    <source>
        <strain evidence="2 3">ATCC 22073</strain>
    </source>
</reference>
<protein>
    <submittedName>
        <fullName evidence="2">Uncharacterized protein</fullName>
    </submittedName>
</protein>
<name>A0ABR4D4G6_9PEZI</name>
<keyword evidence="3" id="KW-1185">Reference proteome</keyword>
<dbReference type="EMBL" id="JAZGUE010000006">
    <property type="protein sequence ID" value="KAL2265248.1"/>
    <property type="molecule type" value="Genomic_DNA"/>
</dbReference>